<protein>
    <recommendedName>
        <fullName evidence="9">Permease</fullName>
    </recommendedName>
</protein>
<dbReference type="STRING" id="314278.NB231_07055"/>
<dbReference type="GO" id="GO:0055085">
    <property type="term" value="P:transmembrane transport"/>
    <property type="evidence" value="ECO:0007669"/>
    <property type="project" value="TreeGrafter"/>
</dbReference>
<keyword evidence="5 6" id="KW-0472">Membrane</keyword>
<reference evidence="7 8" key="1">
    <citation type="submission" date="2006-02" db="EMBL/GenBank/DDBJ databases">
        <authorList>
            <person name="Waterbury J."/>
            <person name="Ferriera S."/>
            <person name="Johnson J."/>
            <person name="Kravitz S."/>
            <person name="Halpern A."/>
            <person name="Remington K."/>
            <person name="Beeson K."/>
            <person name="Tran B."/>
            <person name="Rogers Y.-H."/>
            <person name="Friedman R."/>
            <person name="Venter J.C."/>
        </authorList>
    </citation>
    <scope>NUCLEOTIDE SEQUENCE [LARGE SCALE GENOMIC DNA]</scope>
    <source>
        <strain evidence="7 8">Nb-231</strain>
    </source>
</reference>
<feature type="transmembrane region" description="Helical" evidence="6">
    <location>
        <begin position="266"/>
        <end position="284"/>
    </location>
</feature>
<organism evidence="7 8">
    <name type="scientific">Nitrococcus mobilis Nb-231</name>
    <dbReference type="NCBI Taxonomy" id="314278"/>
    <lineage>
        <taxon>Bacteria</taxon>
        <taxon>Pseudomonadati</taxon>
        <taxon>Pseudomonadota</taxon>
        <taxon>Gammaproteobacteria</taxon>
        <taxon>Chromatiales</taxon>
        <taxon>Ectothiorhodospiraceae</taxon>
        <taxon>Nitrococcus</taxon>
    </lineage>
</organism>
<evidence type="ECO:0000256" key="4">
    <source>
        <dbReference type="ARBA" id="ARBA00022989"/>
    </source>
</evidence>
<feature type="transmembrane region" description="Helical" evidence="6">
    <location>
        <begin position="25"/>
        <end position="44"/>
    </location>
</feature>
<dbReference type="EMBL" id="AAOF01000021">
    <property type="protein sequence ID" value="EAR20491.1"/>
    <property type="molecule type" value="Genomic_DNA"/>
</dbReference>
<evidence type="ECO:0000256" key="5">
    <source>
        <dbReference type="ARBA" id="ARBA00023136"/>
    </source>
</evidence>
<evidence type="ECO:0000313" key="8">
    <source>
        <dbReference type="Proteomes" id="UP000003374"/>
    </source>
</evidence>
<dbReference type="AlphaFoldDB" id="A4BUX7"/>
<keyword evidence="8" id="KW-1185">Reference proteome</keyword>
<keyword evidence="4 6" id="KW-1133">Transmembrane helix</keyword>
<sequence>MASTPQTDPAKPADSVEQPWISGPINIRSVALTGIFVLMVMYTLYLAAPLFMPLTVAFLISMMFAPLIRGLKKIKIPPPISAALVLASLLALGFGAVYGLSVPASQWIQKAPQALREIDHKLYGLMGPMDKLKRAKQEIEEAVPGNNDDKVDSMTSIRWNPIQWLLTGTWAVVYGLGVSVILLYFLLASGDSFLRKLVRILPRFEDKRNAVETIQHIQRSIAIFLGTITLINICLGAVAAAALYALGMPNPLLFGVMVGLLNFAPYIGPLISSMILLVVALLSLDDVSQMLLAPALVLALNALEGQLITPILAGHRLNLSPVVIFLSITLWGWMWGIIGILIAVPLAASVKIVCDRIERLQPIGELLGR</sequence>
<evidence type="ECO:0000256" key="3">
    <source>
        <dbReference type="ARBA" id="ARBA00022692"/>
    </source>
</evidence>
<gene>
    <name evidence="7" type="ORF">NB231_07055</name>
</gene>
<comment type="similarity">
    <text evidence="2">Belongs to the autoinducer-2 exporter (AI-2E) (TC 2.A.86) family.</text>
</comment>
<feature type="transmembrane region" description="Helical" evidence="6">
    <location>
        <begin position="162"/>
        <end position="187"/>
    </location>
</feature>
<dbReference type="HOGENOM" id="CLU_031275_0_1_6"/>
<dbReference type="PANTHER" id="PTHR21716">
    <property type="entry name" value="TRANSMEMBRANE PROTEIN"/>
    <property type="match status" value="1"/>
</dbReference>
<accession>A4BUX7</accession>
<feature type="transmembrane region" description="Helical" evidence="6">
    <location>
        <begin position="50"/>
        <end position="68"/>
    </location>
</feature>
<dbReference type="eggNOG" id="COG0628">
    <property type="taxonomic scope" value="Bacteria"/>
</dbReference>
<dbReference type="Pfam" id="PF01594">
    <property type="entry name" value="AI-2E_transport"/>
    <property type="match status" value="1"/>
</dbReference>
<comment type="subcellular location">
    <subcellularLocation>
        <location evidence="1">Membrane</location>
        <topology evidence="1">Multi-pass membrane protein</topology>
    </subcellularLocation>
</comment>
<proteinExistence type="inferred from homology"/>
<dbReference type="OrthoDB" id="9799225at2"/>
<dbReference type="Proteomes" id="UP000003374">
    <property type="component" value="Unassembled WGS sequence"/>
</dbReference>
<feature type="transmembrane region" description="Helical" evidence="6">
    <location>
        <begin position="221"/>
        <end position="246"/>
    </location>
</feature>
<feature type="transmembrane region" description="Helical" evidence="6">
    <location>
        <begin position="291"/>
        <end position="313"/>
    </location>
</feature>
<feature type="transmembrane region" description="Helical" evidence="6">
    <location>
        <begin position="333"/>
        <end position="354"/>
    </location>
</feature>
<evidence type="ECO:0000313" key="7">
    <source>
        <dbReference type="EMBL" id="EAR20491.1"/>
    </source>
</evidence>
<keyword evidence="3 6" id="KW-0812">Transmembrane</keyword>
<evidence type="ECO:0008006" key="9">
    <source>
        <dbReference type="Google" id="ProtNLM"/>
    </source>
</evidence>
<dbReference type="GO" id="GO:0016020">
    <property type="term" value="C:membrane"/>
    <property type="evidence" value="ECO:0007669"/>
    <property type="project" value="UniProtKB-SubCell"/>
</dbReference>
<comment type="caution">
    <text evidence="7">The sequence shown here is derived from an EMBL/GenBank/DDBJ whole genome shotgun (WGS) entry which is preliminary data.</text>
</comment>
<evidence type="ECO:0000256" key="6">
    <source>
        <dbReference type="SAM" id="Phobius"/>
    </source>
</evidence>
<feature type="transmembrane region" description="Helical" evidence="6">
    <location>
        <begin position="80"/>
        <end position="100"/>
    </location>
</feature>
<dbReference type="RefSeq" id="WP_005000859.1">
    <property type="nucleotide sequence ID" value="NZ_CH672427.1"/>
</dbReference>
<dbReference type="InterPro" id="IPR002549">
    <property type="entry name" value="AI-2E-like"/>
</dbReference>
<name>A4BUX7_9GAMM</name>
<evidence type="ECO:0000256" key="2">
    <source>
        <dbReference type="ARBA" id="ARBA00009773"/>
    </source>
</evidence>
<evidence type="ECO:0000256" key="1">
    <source>
        <dbReference type="ARBA" id="ARBA00004141"/>
    </source>
</evidence>
<dbReference type="PANTHER" id="PTHR21716:SF16">
    <property type="entry name" value="BLL1467 PROTEIN"/>
    <property type="match status" value="1"/>
</dbReference>